<dbReference type="InterPro" id="IPR000195">
    <property type="entry name" value="Rab-GAP-TBC_dom"/>
</dbReference>
<dbReference type="PROSITE" id="PS50086">
    <property type="entry name" value="TBC_RABGAP"/>
    <property type="match status" value="1"/>
</dbReference>
<dbReference type="InterPro" id="IPR011993">
    <property type="entry name" value="PH-like_dom_sf"/>
</dbReference>
<protein>
    <recommendedName>
        <fullName evidence="2">Rab-GAP TBC domain-containing protein</fullName>
    </recommendedName>
</protein>
<organism evidence="3 4">
    <name type="scientific">Blepharisma stoltei</name>
    <dbReference type="NCBI Taxonomy" id="1481888"/>
    <lineage>
        <taxon>Eukaryota</taxon>
        <taxon>Sar</taxon>
        <taxon>Alveolata</taxon>
        <taxon>Ciliophora</taxon>
        <taxon>Postciliodesmatophora</taxon>
        <taxon>Heterotrichea</taxon>
        <taxon>Heterotrichida</taxon>
        <taxon>Blepharismidae</taxon>
        <taxon>Blepharisma</taxon>
    </lineage>
</organism>
<sequence>MDLLNVATPSLSTSTSARSVRSINDRSMEENSLALSYAEDRPLSKESLKTLLRGHYFIKYQKNGHRSVRRIYFNDSLQKLILEKDRSNSKFIFTTDILAVEFGFSNQLTAVLLKGDYNHKVYGFRLITRKRLIELSSNSRAEREQWVDSVNVLAEVVKEWSSHIGLRKYWDTLTTISQSEQDISDLLECQRNAKKEISIITLQRNELEKEVIEGLINEMILALEVREANLAMLMVKRQEEAVDAENRLLRQKQESLQNSLREKNKEIGTLKDHIKDLYSNLSSNQSRTLSKIWKNIIDFLSFKDLLVLQNVSLYFKDQVAKAFITKSLWRRIGTVSLCPRKISWRMYIRNFYGMRVGGMGHEVYPEIMEEISKDVNRGLVDHQQEVEEVLIGLCALNPDVGYCQGMQLVTHFLLGILRDTDEVLGTLMSLLRPPFYLGELWKNGFSRLKLGIFQLEFLLKLKLPYLAKHFKDLDINLDVIVTPWLLTVFTHLLGQQGVPIEVVQWIWDFFLVQGWPALLSTCLALFYLSQESVLGENLETTLHRFSNNMPFESVVKFIPKFEIEPSLLDDLERAFYLQTNIN</sequence>
<dbReference type="PANTHER" id="PTHR47219:SF9">
    <property type="entry name" value="GTPASE ACTIVATING PROTEIN AND CENTROSOME-ASSOCIATED, ISOFORM B"/>
    <property type="match status" value="1"/>
</dbReference>
<comment type="caution">
    <text evidence="3">The sequence shown here is derived from an EMBL/GenBank/DDBJ whole genome shotgun (WGS) entry which is preliminary data.</text>
</comment>
<dbReference type="InterPro" id="IPR050302">
    <property type="entry name" value="Rab_GAP_TBC_domain"/>
</dbReference>
<dbReference type="GO" id="GO:0031267">
    <property type="term" value="F:small GTPase binding"/>
    <property type="evidence" value="ECO:0007669"/>
    <property type="project" value="TreeGrafter"/>
</dbReference>
<dbReference type="Gene3D" id="1.10.472.80">
    <property type="entry name" value="Ypt/Rab-GAP domain of gyp1p, domain 3"/>
    <property type="match status" value="1"/>
</dbReference>
<dbReference type="SUPFAM" id="SSF50729">
    <property type="entry name" value="PH domain-like"/>
    <property type="match status" value="1"/>
</dbReference>
<proteinExistence type="predicted"/>
<dbReference type="AlphaFoldDB" id="A0AAU9IZ54"/>
<gene>
    <name evidence="3" type="ORF">BSTOLATCC_MIC25095</name>
</gene>
<dbReference type="Proteomes" id="UP001162131">
    <property type="component" value="Unassembled WGS sequence"/>
</dbReference>
<evidence type="ECO:0000313" key="4">
    <source>
        <dbReference type="Proteomes" id="UP001162131"/>
    </source>
</evidence>
<dbReference type="SMART" id="SM00164">
    <property type="entry name" value="TBC"/>
    <property type="match status" value="1"/>
</dbReference>
<dbReference type="InterPro" id="IPR035969">
    <property type="entry name" value="Rab-GAP_TBC_sf"/>
</dbReference>
<evidence type="ECO:0000259" key="2">
    <source>
        <dbReference type="PROSITE" id="PS50086"/>
    </source>
</evidence>
<dbReference type="Gene3D" id="2.30.29.30">
    <property type="entry name" value="Pleckstrin-homology domain (PH domain)/Phosphotyrosine-binding domain (PTB)"/>
    <property type="match status" value="1"/>
</dbReference>
<dbReference type="Pfam" id="PF00566">
    <property type="entry name" value="RabGAP-TBC"/>
    <property type="match status" value="1"/>
</dbReference>
<feature type="domain" description="Rab-GAP TBC" evidence="2">
    <location>
        <begin position="334"/>
        <end position="514"/>
    </location>
</feature>
<accession>A0AAU9IZ54</accession>
<dbReference type="EMBL" id="CAJZBQ010000024">
    <property type="protein sequence ID" value="CAG9319850.1"/>
    <property type="molecule type" value="Genomic_DNA"/>
</dbReference>
<dbReference type="Gene3D" id="1.10.8.270">
    <property type="entry name" value="putative rabgap domain of human tbc1 domain family member 14 like domains"/>
    <property type="match status" value="1"/>
</dbReference>
<evidence type="ECO:0000256" key="1">
    <source>
        <dbReference type="SAM" id="Coils"/>
    </source>
</evidence>
<reference evidence="3" key="1">
    <citation type="submission" date="2021-09" db="EMBL/GenBank/DDBJ databases">
        <authorList>
            <consortium name="AG Swart"/>
            <person name="Singh M."/>
            <person name="Singh A."/>
            <person name="Seah K."/>
            <person name="Emmerich C."/>
        </authorList>
    </citation>
    <scope>NUCLEOTIDE SEQUENCE</scope>
    <source>
        <strain evidence="3">ATCC30299</strain>
    </source>
</reference>
<evidence type="ECO:0000313" key="3">
    <source>
        <dbReference type="EMBL" id="CAG9319850.1"/>
    </source>
</evidence>
<dbReference type="SUPFAM" id="SSF47923">
    <property type="entry name" value="Ypt/Rab-GAP domain of gyp1p"/>
    <property type="match status" value="2"/>
</dbReference>
<keyword evidence="1" id="KW-0175">Coiled coil</keyword>
<name>A0AAU9IZ54_9CILI</name>
<dbReference type="GO" id="GO:0005096">
    <property type="term" value="F:GTPase activator activity"/>
    <property type="evidence" value="ECO:0007669"/>
    <property type="project" value="TreeGrafter"/>
</dbReference>
<feature type="coiled-coil region" evidence="1">
    <location>
        <begin position="234"/>
        <end position="266"/>
    </location>
</feature>
<keyword evidence="4" id="KW-1185">Reference proteome</keyword>
<dbReference type="PANTHER" id="PTHR47219">
    <property type="entry name" value="RAB GTPASE-ACTIVATING PROTEIN 1-LIKE"/>
    <property type="match status" value="1"/>
</dbReference>